<dbReference type="AlphaFoldDB" id="A0A1F8FIE3"/>
<proteinExistence type="predicted"/>
<reference evidence="1 2" key="1">
    <citation type="journal article" date="2016" name="Nat. Commun.">
        <title>Thousands of microbial genomes shed light on interconnected biogeochemical processes in an aquifer system.</title>
        <authorList>
            <person name="Anantharaman K."/>
            <person name="Brown C.T."/>
            <person name="Hug L.A."/>
            <person name="Sharon I."/>
            <person name="Castelle C.J."/>
            <person name="Probst A.J."/>
            <person name="Thomas B.C."/>
            <person name="Singh A."/>
            <person name="Wilkins M.J."/>
            <person name="Karaoz U."/>
            <person name="Brodie E.L."/>
            <person name="Williams K.H."/>
            <person name="Hubbard S.S."/>
            <person name="Banfield J.F."/>
        </authorList>
    </citation>
    <scope>NUCLEOTIDE SEQUENCE [LARGE SCALE GENOMIC DNA]</scope>
</reference>
<name>A0A1F8FIE3_9BACT</name>
<accession>A0A1F8FIE3</accession>
<sequence>MLLLLTTPLYGQSASASPFVALVCNSGEARLMYASWGDSTVRAVCFSESEQKTGRSEVMMTNAPGVSHVFPLGEDFYAVSWNKVYRFYQYPWDGNQVRSWRTFGGVPFDPDPVSCADDPYYGRTCWGEAGLSFRFPWEKEGTKFSLNGDGTSFTRPLANDPWLACISRAVFKGYEYCLDSRTWAVIRPNPHPFSSTAWLGTTDFFTNRQSINMATNGERLFVSLTSEGRIVALSYTGGRFGNELAEETVVNNVGILADAYQNRLAVSQTGLYFVHRVVSGGGVTAGLNGVTSYKDEVWFFQFRTGRVMQILSGRDGETLSGLSVSPSQYYGGRG</sequence>
<organism evidence="1 2">
    <name type="scientific">Candidatus Yanofskybacteria bacterium RIFCSPHIGHO2_02_FULL_43_15c</name>
    <dbReference type="NCBI Taxonomy" id="1802679"/>
    <lineage>
        <taxon>Bacteria</taxon>
        <taxon>Candidatus Yanofskyibacteriota</taxon>
    </lineage>
</organism>
<comment type="caution">
    <text evidence="1">The sequence shown here is derived from an EMBL/GenBank/DDBJ whole genome shotgun (WGS) entry which is preliminary data.</text>
</comment>
<gene>
    <name evidence="1" type="ORF">A3C71_01080</name>
</gene>
<dbReference type="EMBL" id="MGJT01000011">
    <property type="protein sequence ID" value="OGN12872.1"/>
    <property type="molecule type" value="Genomic_DNA"/>
</dbReference>
<evidence type="ECO:0000313" key="2">
    <source>
        <dbReference type="Proteomes" id="UP000178197"/>
    </source>
</evidence>
<evidence type="ECO:0000313" key="1">
    <source>
        <dbReference type="EMBL" id="OGN12872.1"/>
    </source>
</evidence>
<protein>
    <submittedName>
        <fullName evidence="1">Uncharacterized protein</fullName>
    </submittedName>
</protein>
<dbReference type="Proteomes" id="UP000178197">
    <property type="component" value="Unassembled WGS sequence"/>
</dbReference>